<dbReference type="eggNOG" id="COG5607">
    <property type="taxonomic scope" value="Bacteria"/>
</dbReference>
<dbReference type="Proteomes" id="UP000028701">
    <property type="component" value="Unassembled WGS sequence"/>
</dbReference>
<dbReference type="EMBL" id="BBJU01000002">
    <property type="protein sequence ID" value="GAK68717.1"/>
    <property type="molecule type" value="Genomic_DNA"/>
</dbReference>
<comment type="caution">
    <text evidence="2">The sequence shown here is derived from an EMBL/GenBank/DDBJ whole genome shotgun (WGS) entry which is preliminary data.</text>
</comment>
<accession>A0A081CPX1</accession>
<dbReference type="InterPro" id="IPR007899">
    <property type="entry name" value="CHAD_dom"/>
</dbReference>
<evidence type="ECO:0000259" key="1">
    <source>
        <dbReference type="PROSITE" id="PS51708"/>
    </source>
</evidence>
<feature type="domain" description="CHAD" evidence="1">
    <location>
        <begin position="8"/>
        <end position="287"/>
    </location>
</feature>
<evidence type="ECO:0000313" key="2">
    <source>
        <dbReference type="EMBL" id="GAK68717.1"/>
    </source>
</evidence>
<dbReference type="AlphaFoldDB" id="A0A081CPX1"/>
<name>A0A081CPX1_9HYPH</name>
<organism evidence="2 3">
    <name type="scientific">Agrobacterium rubi TR3 = NBRC 13261</name>
    <dbReference type="NCBI Taxonomy" id="1368415"/>
    <lineage>
        <taxon>Bacteria</taxon>
        <taxon>Pseudomonadati</taxon>
        <taxon>Pseudomonadota</taxon>
        <taxon>Alphaproteobacteria</taxon>
        <taxon>Hyphomicrobiales</taxon>
        <taxon>Rhizobiaceae</taxon>
        <taxon>Rhizobium/Agrobacterium group</taxon>
        <taxon>Agrobacterium</taxon>
    </lineage>
</organism>
<dbReference type="Gene3D" id="1.40.20.10">
    <property type="entry name" value="CHAD domain"/>
    <property type="match status" value="1"/>
</dbReference>
<dbReference type="InterPro" id="IPR038186">
    <property type="entry name" value="CHAD_dom_sf"/>
</dbReference>
<dbReference type="SMART" id="SM00880">
    <property type="entry name" value="CHAD"/>
    <property type="match status" value="1"/>
</dbReference>
<reference evidence="2 3" key="1">
    <citation type="submission" date="2014-08" db="EMBL/GenBank/DDBJ databases">
        <title>Whole genome shotgun sequence of Rhizobium rubi NBRC 13261.</title>
        <authorList>
            <person name="Katano-Makiyama Y."/>
            <person name="Hosoyama A."/>
            <person name="Hashimoto M."/>
            <person name="Hosoyama Y."/>
            <person name="Noguchi M."/>
            <person name="Tsuchikane K."/>
            <person name="Uohara A."/>
            <person name="Ohji S."/>
            <person name="Ichikawa N."/>
            <person name="Kimura A."/>
            <person name="Yamazoe A."/>
            <person name="Fujita N."/>
        </authorList>
    </citation>
    <scope>NUCLEOTIDE SEQUENCE [LARGE SCALE GENOMIC DNA]</scope>
    <source>
        <strain evidence="2 3">NBRC 13261</strain>
    </source>
</reference>
<dbReference type="PANTHER" id="PTHR39339:SF1">
    <property type="entry name" value="CHAD DOMAIN-CONTAINING PROTEIN"/>
    <property type="match status" value="1"/>
</dbReference>
<dbReference type="PROSITE" id="PS51708">
    <property type="entry name" value="CHAD"/>
    <property type="match status" value="1"/>
</dbReference>
<dbReference type="PANTHER" id="PTHR39339">
    <property type="entry name" value="SLR1444 PROTEIN"/>
    <property type="match status" value="1"/>
</dbReference>
<proteinExistence type="predicted"/>
<dbReference type="RefSeq" id="WP_045228327.1">
    <property type="nucleotide sequence ID" value="NZ_BBJU01000002.1"/>
</dbReference>
<sequence>MSFRIDPKKPFADELQRAGVELIDDAIAALSQQPDGPHAAVHNARKKFKRLRALYSFAASEEPKFRKAENIRFRDIARSLSQAREAAALVETILYLQPFSRSKAESKALASAHDALVERRDAMTGDDGDLPARITDALMECEKGKHALLHLSLPSGKKTAAKLISKTWRKQRQKALDALSQCHEQGHDEDFHDLRKSGQIYWMHLALMRRLWPSAMRAKKVDAKRLVDLLGHEHDLSMLKTFADQEPERFADGDTLAFLVEAITHRQQALRQECLELAEQVFAESAKAESRIVGLLWEDAAS</sequence>
<gene>
    <name evidence="2" type="ORF">RRU01S_02_00450</name>
</gene>
<dbReference type="Pfam" id="PF05235">
    <property type="entry name" value="CHAD"/>
    <property type="match status" value="1"/>
</dbReference>
<protein>
    <recommendedName>
        <fullName evidence="1">CHAD domain-containing protein</fullName>
    </recommendedName>
</protein>
<evidence type="ECO:0000313" key="3">
    <source>
        <dbReference type="Proteomes" id="UP000028701"/>
    </source>
</evidence>
<dbReference type="OrthoDB" id="9810907at2"/>